<evidence type="ECO:0000259" key="2">
    <source>
        <dbReference type="PROSITE" id="PS50966"/>
    </source>
</evidence>
<feature type="non-terminal residue" evidence="3">
    <location>
        <position position="1"/>
    </location>
</feature>
<evidence type="ECO:0000256" key="1">
    <source>
        <dbReference type="PROSITE-ProRule" id="PRU00325"/>
    </source>
</evidence>
<evidence type="ECO:0000313" key="3">
    <source>
        <dbReference type="EMBL" id="CEK77326.1"/>
    </source>
</evidence>
<feature type="non-terminal residue" evidence="3">
    <location>
        <position position="166"/>
    </location>
</feature>
<dbReference type="PROSITE" id="PS50966">
    <property type="entry name" value="ZF_SWIM"/>
    <property type="match status" value="1"/>
</dbReference>
<sequence>TYILSSATAGSSQYHCAIHSCSCDFFLKFHLPCRHIFALRSYLCLPLYHCDNERFKNTPVTPFLDSNVHSISHEVLPTRNASTPESRYHITKEITTAIESFFPLLGEQAFQTAISHLNRVFTLIKSDHPVAVIDLSEDIQTLPYSDTLSELPLSVSSDSHDAAVLP</sequence>
<organism evidence="3">
    <name type="scientific">Arion vulgaris</name>
    <dbReference type="NCBI Taxonomy" id="1028688"/>
    <lineage>
        <taxon>Eukaryota</taxon>
        <taxon>Metazoa</taxon>
        <taxon>Spiralia</taxon>
        <taxon>Lophotrochozoa</taxon>
        <taxon>Mollusca</taxon>
        <taxon>Gastropoda</taxon>
        <taxon>Heterobranchia</taxon>
        <taxon>Euthyneura</taxon>
        <taxon>Panpulmonata</taxon>
        <taxon>Eupulmonata</taxon>
        <taxon>Stylommatophora</taxon>
        <taxon>Helicina</taxon>
        <taxon>Arionoidea</taxon>
        <taxon>Arionidae</taxon>
        <taxon>Arion</taxon>
    </lineage>
</organism>
<dbReference type="AlphaFoldDB" id="A0A0B7ABC5"/>
<dbReference type="EMBL" id="HACG01030461">
    <property type="protein sequence ID" value="CEK77326.1"/>
    <property type="molecule type" value="Transcribed_RNA"/>
</dbReference>
<protein>
    <recommendedName>
        <fullName evidence="2">SWIM-type domain-containing protein</fullName>
    </recommendedName>
</protein>
<gene>
    <name evidence="3" type="primary">ORF104082</name>
</gene>
<keyword evidence="1" id="KW-0863">Zinc-finger</keyword>
<reference evidence="3" key="1">
    <citation type="submission" date="2014-12" db="EMBL/GenBank/DDBJ databases">
        <title>Insight into the proteome of Arion vulgaris.</title>
        <authorList>
            <person name="Aradska J."/>
            <person name="Bulat T."/>
            <person name="Smidak R."/>
            <person name="Sarate P."/>
            <person name="Gangsoo J."/>
            <person name="Sialana F."/>
            <person name="Bilban M."/>
            <person name="Lubec G."/>
        </authorList>
    </citation>
    <scope>NUCLEOTIDE SEQUENCE</scope>
    <source>
        <tissue evidence="3">Skin</tissue>
    </source>
</reference>
<feature type="domain" description="SWIM-type" evidence="2">
    <location>
        <begin position="2"/>
        <end position="44"/>
    </location>
</feature>
<keyword evidence="1" id="KW-0862">Zinc</keyword>
<proteinExistence type="predicted"/>
<keyword evidence="1" id="KW-0479">Metal-binding</keyword>
<dbReference type="InterPro" id="IPR007527">
    <property type="entry name" value="Znf_SWIM"/>
</dbReference>
<name>A0A0B7ABC5_9EUPU</name>
<accession>A0A0B7ABC5</accession>
<dbReference type="GO" id="GO:0008270">
    <property type="term" value="F:zinc ion binding"/>
    <property type="evidence" value="ECO:0007669"/>
    <property type="project" value="UniProtKB-KW"/>
</dbReference>